<sequence>MNEFMAVDTSGEFIRHLCIEEGRAICAGATSRNKRPTEGSPHSEDMLVVEGMLRGRPQTRFHALFDGYQGSDVAKWLAEHLATYLNDIRDVNADEISTQFARMDRDLRAADVSGGSSGQSSGVGPWYGGFSVPLRVRRFNFPDNCEFARQVLRLMRSSVPACSTWEGSGSGSTLELIPIRIRDISPFSCLLYCLCSPEALLLFIEYQKNPGVVEAAGRQIIPQGALEFITVAEAEGGPLLSSVKSGKRIYPMTYPHTAESKFERARVQSAGGTFSLVNGEMVLGDGIPVTRAFGSYEFKKEEGGGARQSDVISAVPDVNVFFAYPGDSIIAGTQGAFAHTRTRGTLRSQLESYKITRETVVDVAKAMVVHAKVRKVAMNISTFVGYLPDYKLKTRMMKEGTSDQKGDEYFSIDRTTELSAALRKGTFSFLLHCP</sequence>
<dbReference type="PROSITE" id="PS51746">
    <property type="entry name" value="PPM_2"/>
    <property type="match status" value="1"/>
</dbReference>
<evidence type="ECO:0000259" key="1">
    <source>
        <dbReference type="PROSITE" id="PS51746"/>
    </source>
</evidence>
<dbReference type="EMBL" id="FR823388">
    <property type="protein sequence ID" value="CBZ52583.1"/>
    <property type="molecule type" value="Genomic_DNA"/>
</dbReference>
<protein>
    <recommendedName>
        <fullName evidence="1">PPM-type phosphatase domain-containing protein</fullName>
    </recommendedName>
</protein>
<dbReference type="GO" id="GO:0004722">
    <property type="term" value="F:protein serine/threonine phosphatase activity"/>
    <property type="evidence" value="ECO:0007669"/>
    <property type="project" value="InterPro"/>
</dbReference>
<dbReference type="AlphaFoldDB" id="F0VFT9"/>
<dbReference type="Pfam" id="PF00481">
    <property type="entry name" value="PP2C"/>
    <property type="match status" value="1"/>
</dbReference>
<dbReference type="VEuPathDB" id="ToxoDB:NCLIV_023710"/>
<dbReference type="RefSeq" id="XP_003882615.1">
    <property type="nucleotide sequence ID" value="XM_003882566.1"/>
</dbReference>
<dbReference type="InParanoid" id="F0VFT9"/>
<feature type="domain" description="PPM-type phosphatase" evidence="1">
    <location>
        <begin position="25"/>
        <end position="387"/>
    </location>
</feature>
<accession>F0VFT9</accession>
<dbReference type="Gene3D" id="3.60.40.10">
    <property type="entry name" value="PPM-type phosphatase domain"/>
    <property type="match status" value="2"/>
</dbReference>
<reference evidence="3" key="1">
    <citation type="journal article" date="2012" name="PLoS Pathog.">
        <title>Comparative genomics of the apicomplexan parasites Toxoplasma gondii and Neospora caninum: Coccidia differing in host range and transmission strategy.</title>
        <authorList>
            <person name="Reid A.J."/>
            <person name="Vermont S.J."/>
            <person name="Cotton J.A."/>
            <person name="Harris D."/>
            <person name="Hill-Cawthorne G.A."/>
            <person name="Konen-Waisman S."/>
            <person name="Latham S.M."/>
            <person name="Mourier T."/>
            <person name="Norton R."/>
            <person name="Quail M.A."/>
            <person name="Sanders M."/>
            <person name="Shanmugam D."/>
            <person name="Sohal A."/>
            <person name="Wasmuth J.D."/>
            <person name="Brunk B."/>
            <person name="Grigg M.E."/>
            <person name="Howard J.C."/>
            <person name="Parkinson J."/>
            <person name="Roos D.S."/>
            <person name="Trees A.J."/>
            <person name="Berriman M."/>
            <person name="Pain A."/>
            <person name="Wastling J.M."/>
        </authorList>
    </citation>
    <scope>NUCLEOTIDE SEQUENCE [LARGE SCALE GENOMIC DNA]</scope>
    <source>
        <strain evidence="3">Liverpool</strain>
    </source>
</reference>
<dbReference type="eggNOG" id="ENOG502RSWT">
    <property type="taxonomic scope" value="Eukaryota"/>
</dbReference>
<keyword evidence="3" id="KW-1185">Reference proteome</keyword>
<organism evidence="2 3">
    <name type="scientific">Neospora caninum (strain Liverpool)</name>
    <dbReference type="NCBI Taxonomy" id="572307"/>
    <lineage>
        <taxon>Eukaryota</taxon>
        <taxon>Sar</taxon>
        <taxon>Alveolata</taxon>
        <taxon>Apicomplexa</taxon>
        <taxon>Conoidasida</taxon>
        <taxon>Coccidia</taxon>
        <taxon>Eucoccidiorida</taxon>
        <taxon>Eimeriorina</taxon>
        <taxon>Sarcocystidae</taxon>
        <taxon>Neospora</taxon>
    </lineage>
</organism>
<evidence type="ECO:0000313" key="3">
    <source>
        <dbReference type="Proteomes" id="UP000007494"/>
    </source>
</evidence>
<dbReference type="InterPro" id="IPR036457">
    <property type="entry name" value="PPM-type-like_dom_sf"/>
</dbReference>
<dbReference type="Proteomes" id="UP000007494">
    <property type="component" value="Chromosome VIIa"/>
</dbReference>
<dbReference type="OrthoDB" id="10264738at2759"/>
<name>F0VFT9_NEOCL</name>
<evidence type="ECO:0000313" key="2">
    <source>
        <dbReference type="EMBL" id="CBZ52583.1"/>
    </source>
</evidence>
<dbReference type="InterPro" id="IPR015655">
    <property type="entry name" value="PP2C"/>
</dbReference>
<dbReference type="OMA" id="VVAMNFR"/>
<dbReference type="InterPro" id="IPR001932">
    <property type="entry name" value="PPM-type_phosphatase-like_dom"/>
</dbReference>
<dbReference type="SMART" id="SM00332">
    <property type="entry name" value="PP2Cc"/>
    <property type="match status" value="1"/>
</dbReference>
<dbReference type="PANTHER" id="PTHR13832:SF827">
    <property type="entry name" value="PROTEIN PHOSPHATASE 1L"/>
    <property type="match status" value="1"/>
</dbReference>
<dbReference type="PANTHER" id="PTHR13832">
    <property type="entry name" value="PROTEIN PHOSPHATASE 2C"/>
    <property type="match status" value="1"/>
</dbReference>
<dbReference type="SUPFAM" id="SSF81606">
    <property type="entry name" value="PP2C-like"/>
    <property type="match status" value="2"/>
</dbReference>
<proteinExistence type="predicted"/>
<gene>
    <name evidence="2" type="ORF">NCLIV_023710</name>
</gene>
<dbReference type="GeneID" id="13444742"/>